<dbReference type="InterPro" id="IPR019029">
    <property type="entry name" value="T3SS_PrgH/EprH-like"/>
</dbReference>
<evidence type="ECO:0000256" key="1">
    <source>
        <dbReference type="SAM" id="Phobius"/>
    </source>
</evidence>
<comment type="caution">
    <text evidence="2">The sequence shown here is derived from an EMBL/GenBank/DDBJ whole genome shotgun (WGS) entry which is preliminary data.</text>
</comment>
<gene>
    <name evidence="3" type="ORF">M0K77_003728</name>
    <name evidence="2" type="ORF">M0K77_RS18640</name>
</gene>
<accession>A0AAD2ZJQ1</accession>
<dbReference type="EMBL" id="ABEXCJ050000009">
    <property type="protein sequence ID" value="EMR4591369.1"/>
    <property type="molecule type" value="Genomic_DNA"/>
</dbReference>
<dbReference type="GO" id="GO:0016020">
    <property type="term" value="C:membrane"/>
    <property type="evidence" value="ECO:0007669"/>
    <property type="project" value="InterPro"/>
</dbReference>
<keyword evidence="1" id="KW-0812">Transmembrane</keyword>
<proteinExistence type="predicted"/>
<sequence length="406" mass="46144">MSDTNSRICIIKIASGPMAGQELMVNADNNLIIIGDDLDYKTDINNDGVTTYQIPSNGITCEFSIITASQYTESGIAIRLNNNGLSTEIPIIFQQLLLADIFPIAIKMQDTDWQSPQPLENALMSEVEGSLPATKTTTRNKVRKSATEKPPLFNKQTMLLFFFTLFAIFIFYVIFQYIPDQSAEKKVKTLEHILQGSHYPITVTQNVSNESVILVKTQRDADWSMQRLVKAKYNEKFSIRIINKLEKEIENKIIEVFPDTLKLDISNPCNPTITIIANNISTDTQKKIDKLLSSYFRCYTKSEIKKVILGELLQKAELGLTESNVQWRKITKDNKVIFIIKDSLDDNQTISLINFTNTFHKQWGENHIQFSISLANNKLLGKSFVTNANGYLLLGNNHWFFNSISF</sequence>
<evidence type="ECO:0000313" key="2">
    <source>
        <dbReference type="EMBL" id="ELR5219182.1"/>
    </source>
</evidence>
<feature type="transmembrane region" description="Helical" evidence="1">
    <location>
        <begin position="159"/>
        <end position="178"/>
    </location>
</feature>
<protein>
    <submittedName>
        <fullName evidence="2">Type III secretion system protein PrgH</fullName>
    </submittedName>
</protein>
<keyword evidence="1" id="KW-0472">Membrane</keyword>
<name>A0AAD2ZJQ1_PRORE</name>
<organism evidence="2">
    <name type="scientific">Providencia rettgeri</name>
    <dbReference type="NCBI Taxonomy" id="587"/>
    <lineage>
        <taxon>Bacteria</taxon>
        <taxon>Pseudomonadati</taxon>
        <taxon>Pseudomonadota</taxon>
        <taxon>Gammaproteobacteria</taxon>
        <taxon>Enterobacterales</taxon>
        <taxon>Morganellaceae</taxon>
        <taxon>Providencia</taxon>
    </lineage>
</organism>
<dbReference type="Gene3D" id="2.60.200.20">
    <property type="match status" value="1"/>
</dbReference>
<dbReference type="Pfam" id="PF09480">
    <property type="entry name" value="PrgH"/>
    <property type="match status" value="1"/>
</dbReference>
<reference evidence="2" key="1">
    <citation type="submission" date="2023-10" db="EMBL/GenBank/DDBJ databases">
        <authorList>
            <consortium name="Clinical and Environmental Microbiology Branch: Whole genome sequencing antimicrobial resistance pathogens in the healthcare setting"/>
        </authorList>
    </citation>
    <scope>NUCLEOTIDE SEQUENCE</scope>
    <source>
        <strain evidence="2">2020QW-00022</strain>
    </source>
</reference>
<dbReference type="EMBL" id="ABEXCJ040000009">
    <property type="protein sequence ID" value="ELR5219182.1"/>
    <property type="molecule type" value="Genomic_DNA"/>
</dbReference>
<dbReference type="AlphaFoldDB" id="A0AAD2ZJQ1"/>
<dbReference type="Gene3D" id="3.30.70.1770">
    <property type="match status" value="1"/>
</dbReference>
<evidence type="ECO:0000313" key="3">
    <source>
        <dbReference type="EMBL" id="EMR4591369.1"/>
    </source>
</evidence>
<keyword evidence="1" id="KW-1133">Transmembrane helix</keyword>